<protein>
    <submittedName>
        <fullName evidence="2">Uncharacterized protein</fullName>
    </submittedName>
</protein>
<feature type="transmembrane region" description="Helical" evidence="1">
    <location>
        <begin position="310"/>
        <end position="330"/>
    </location>
</feature>
<evidence type="ECO:0000313" key="3">
    <source>
        <dbReference type="Proteomes" id="UP000267408"/>
    </source>
</evidence>
<dbReference type="AlphaFoldDB" id="A0A8G1XBD7"/>
<dbReference type="Proteomes" id="UP000267408">
    <property type="component" value="Unassembled WGS sequence"/>
</dbReference>
<name>A0A8G1XBD7_9ACTN</name>
<evidence type="ECO:0000313" key="2">
    <source>
        <dbReference type="EMBL" id="ROR42036.1"/>
    </source>
</evidence>
<comment type="caution">
    <text evidence="2">The sequence shown here is derived from an EMBL/GenBank/DDBJ whole genome shotgun (WGS) entry which is preliminary data.</text>
</comment>
<feature type="transmembrane region" description="Helical" evidence="1">
    <location>
        <begin position="281"/>
        <end position="304"/>
    </location>
</feature>
<feature type="transmembrane region" description="Helical" evidence="1">
    <location>
        <begin position="12"/>
        <end position="35"/>
    </location>
</feature>
<sequence length="353" mass="38219">MASLLFETYPGVIGAGFTTVLVLAGAGSGVLAGGIRRRGFFLVRRNVFQQRARRRSEELYERAKRAAEEAGVEAPDCSVMDQLDAWAIAAKEQVLLGVPVALLAFAALGMGVAEALAVGVSRAAFLWGVMPAVALAVLSTLPLRLDDIALRRGHSSDLVALAAVQLLAACDRHRDHPSSETTVRLDDSVVRLNSALGLFARFGVTRSSSRRRRLIGQAAAMGMELDEALEAVYRDRLQLAALVEKVVHLLSSMKDQSIFAMVGEEAGRRHEHEEAGRRIPWGYIAAHVMSFVIGCGLLVVVRSLDLSTELVTVVVLPVVVLVMRIPYVLIHHQVAGLRRLPDFRPRADPAGPE</sequence>
<feature type="transmembrane region" description="Helical" evidence="1">
    <location>
        <begin position="124"/>
        <end position="143"/>
    </location>
</feature>
<organism evidence="2 3">
    <name type="scientific">Kitasatospora cineracea</name>
    <dbReference type="NCBI Taxonomy" id="88074"/>
    <lineage>
        <taxon>Bacteria</taxon>
        <taxon>Bacillati</taxon>
        <taxon>Actinomycetota</taxon>
        <taxon>Actinomycetes</taxon>
        <taxon>Kitasatosporales</taxon>
        <taxon>Streptomycetaceae</taxon>
        <taxon>Kitasatospora</taxon>
    </lineage>
</organism>
<accession>A0A8G1XBD7</accession>
<reference evidence="2 3" key="1">
    <citation type="submission" date="2018-11" db="EMBL/GenBank/DDBJ databases">
        <title>Sequencing the genomes of 1000 actinobacteria strains.</title>
        <authorList>
            <person name="Klenk H.-P."/>
        </authorList>
    </citation>
    <scope>NUCLEOTIDE SEQUENCE [LARGE SCALE GENOMIC DNA]</scope>
    <source>
        <strain evidence="2 3">DSM 44780</strain>
    </source>
</reference>
<proteinExistence type="predicted"/>
<keyword evidence="1" id="KW-1133">Transmembrane helix</keyword>
<dbReference type="EMBL" id="RJVJ01000001">
    <property type="protein sequence ID" value="ROR42036.1"/>
    <property type="molecule type" value="Genomic_DNA"/>
</dbReference>
<evidence type="ECO:0000256" key="1">
    <source>
        <dbReference type="SAM" id="Phobius"/>
    </source>
</evidence>
<keyword evidence="1" id="KW-0812">Transmembrane</keyword>
<feature type="transmembrane region" description="Helical" evidence="1">
    <location>
        <begin position="94"/>
        <end position="118"/>
    </location>
</feature>
<keyword evidence="1" id="KW-0472">Membrane</keyword>
<gene>
    <name evidence="2" type="ORF">EDD39_0149</name>
</gene>